<reference evidence="2 3" key="1">
    <citation type="submission" date="2018-04" db="EMBL/GenBank/DDBJ databases">
        <title>Genomic Encyclopedia of Type Strains, Phase III (KMG-III): the genomes of soil and plant-associated and newly described type strains.</title>
        <authorList>
            <person name="Whitman W."/>
        </authorList>
    </citation>
    <scope>NUCLEOTIDE SEQUENCE [LARGE SCALE GENOMIC DNA]</scope>
    <source>
        <strain evidence="2 3">NW12</strain>
    </source>
</reference>
<protein>
    <recommendedName>
        <fullName evidence="4">DUF4139 domain-containing protein</fullName>
    </recommendedName>
</protein>
<feature type="chain" id="PRO_5015443435" description="DUF4139 domain-containing protein" evidence="1">
    <location>
        <begin position="19"/>
        <end position="510"/>
    </location>
</feature>
<keyword evidence="1" id="KW-0732">Signal</keyword>
<dbReference type="RefSeq" id="WP_107934150.1">
    <property type="nucleotide sequence ID" value="NZ_PZZN01000003.1"/>
</dbReference>
<evidence type="ECO:0000313" key="3">
    <source>
        <dbReference type="Proteomes" id="UP000240996"/>
    </source>
</evidence>
<dbReference type="Proteomes" id="UP000240996">
    <property type="component" value="Unassembled WGS sequence"/>
</dbReference>
<evidence type="ECO:0008006" key="4">
    <source>
        <dbReference type="Google" id="ProtNLM"/>
    </source>
</evidence>
<proteinExistence type="predicted"/>
<dbReference type="AlphaFoldDB" id="A0A2T4YP11"/>
<dbReference type="PANTHER" id="PTHR38075:SF1">
    <property type="entry name" value="DUF4139 DOMAIN-CONTAINING PROTEIN"/>
    <property type="match status" value="1"/>
</dbReference>
<evidence type="ECO:0000256" key="1">
    <source>
        <dbReference type="SAM" id="SignalP"/>
    </source>
</evidence>
<name>A0A2T4YP11_9SPHN</name>
<organism evidence="2 3">
    <name type="scientific">Sphingomonas aerolata</name>
    <dbReference type="NCBI Taxonomy" id="185951"/>
    <lineage>
        <taxon>Bacteria</taxon>
        <taxon>Pseudomonadati</taxon>
        <taxon>Pseudomonadota</taxon>
        <taxon>Alphaproteobacteria</taxon>
        <taxon>Sphingomonadales</taxon>
        <taxon>Sphingomonadaceae</taxon>
        <taxon>Sphingomonas</taxon>
    </lineage>
</organism>
<comment type="caution">
    <text evidence="2">The sequence shown here is derived from an EMBL/GenBank/DDBJ whole genome shotgun (WGS) entry which is preliminary data.</text>
</comment>
<accession>A0A2T4YP11</accession>
<feature type="signal peptide" evidence="1">
    <location>
        <begin position="1"/>
        <end position="18"/>
    </location>
</feature>
<gene>
    <name evidence="2" type="ORF">C8J24_3367</name>
</gene>
<evidence type="ECO:0000313" key="2">
    <source>
        <dbReference type="EMBL" id="PTM45147.1"/>
    </source>
</evidence>
<dbReference type="PANTHER" id="PTHR38075">
    <property type="entry name" value="DUF4139 DOMAIN-CONTAINING PROTEIN"/>
    <property type="match status" value="1"/>
</dbReference>
<keyword evidence="3" id="KW-1185">Reference proteome</keyword>
<sequence>MRHLLLLAVALLAGRAEAQTTVTSSAPDRVSLTVYRAPYGRGAMTLQYLGGFALVTETRRVRLPRGPAVLRFEGVAHGIVPVSAVIDGLPGGTIEKNRDARLLSPASLVDGTLGRDVTLTRTDRATGRPTSEPATIVAGPAPGVILRTATGIEALRCSGLAERLAFAGVPGGLSSKPVLSVTTISPAARTVTVRLSYLASGFDWRASYVAALAANGRTVDLFAWLTLANSNPEVFPKAEVQAVAGRLNRVALPAVPAAAGGLRLVCYPLGTTTSDLPETEFEPADEIVVTASRAMAPPPPPMMAPPAPPPPPPPPEDLGDLKLYRIPTPTTVAARAQKQVALLFQKGVPVDRRYRRAVYPGQQLDGVPTSIVLVMKNDTPGGLGVPLPAGSTALYAERAGGRLLLGLGAVTDRTVGETVRLAAGISSQVMLTQAIVASRVPVAAPGEALSREVVLTATNANPFPATLDVPIGAAGQAIEADDKALNRTDGILTWSPTLPPGGRANLRYRY</sequence>
<dbReference type="EMBL" id="PZZN01000003">
    <property type="protein sequence ID" value="PTM45147.1"/>
    <property type="molecule type" value="Genomic_DNA"/>
</dbReference>